<evidence type="ECO:0000313" key="2">
    <source>
        <dbReference type="EnsemblPlants" id="MELO3C031444.2.1"/>
    </source>
</evidence>
<dbReference type="Gramene" id="MELO3C031444.2.1">
    <property type="protein sequence ID" value="MELO3C031444.2.1"/>
    <property type="gene ID" value="MELO3C031444.2"/>
</dbReference>
<sequence length="463" mass="54107">MIEKLVQQRSSIARRVRRLDEMMRREPVVRKKEAERRSLASQDNKVRKSLTSRYDKPNRKIHAKVNRSRLGNGKDSCSWWKGIRGAKVLRPSKKSWKSAITPRLKSASRNLVEACRLGPQRGFETPFPSSHQLPNSRAVLSDPFPSAPLNVAPVSGKGSSTALAQQASHFKGKTGWMVRDIGCKTEFTLTSILGLVDRFMLGRSKLVKTNKMRHSEHLVCNDHNPSHRAVCDMKLTYTSQSCKPMRVENFDKLRRLRILGYVCDKTIVRVRLSSKCVMRYIFLVKLIGKKTLVQALTEYMTLKSSTSQEENKIVCFDGPVSKQAELNSIRKNLKELTLCWKWSKKHKKREKKQKEEKGKAKNEKREKEREKEENARKEKVDKEEKKKLKREQEENKRKERETKEKRKKRKQGENRRKQRNNARKNTRPPLHPLPLLNPRGLRRKSKRNRRSTCYLAERYMLGD</sequence>
<feature type="region of interest" description="Disordered" evidence="1">
    <location>
        <begin position="347"/>
        <end position="452"/>
    </location>
</feature>
<dbReference type="EnsemblPlants" id="MELO3C031444.2.1">
    <property type="protein sequence ID" value="MELO3C031444.2.1"/>
    <property type="gene ID" value="MELO3C031444.2"/>
</dbReference>
<evidence type="ECO:0000256" key="1">
    <source>
        <dbReference type="SAM" id="MobiDB-lite"/>
    </source>
</evidence>
<feature type="region of interest" description="Disordered" evidence="1">
    <location>
        <begin position="29"/>
        <end position="55"/>
    </location>
</feature>
<feature type="compositionally biased region" description="Basic residues" evidence="1">
    <location>
        <begin position="405"/>
        <end position="426"/>
    </location>
</feature>
<feature type="compositionally biased region" description="Basic residues" evidence="1">
    <location>
        <begin position="440"/>
        <end position="450"/>
    </location>
</feature>
<feature type="compositionally biased region" description="Basic and acidic residues" evidence="1">
    <location>
        <begin position="29"/>
        <end position="38"/>
    </location>
</feature>
<protein>
    <submittedName>
        <fullName evidence="2">Uncharacterized protein</fullName>
    </submittedName>
</protein>
<reference evidence="2" key="1">
    <citation type="submission" date="2023-03" db="UniProtKB">
        <authorList>
            <consortium name="EnsemblPlants"/>
        </authorList>
    </citation>
    <scope>IDENTIFICATION</scope>
</reference>
<name>A0A9I9EBC1_CUCME</name>
<dbReference type="AlphaFoldDB" id="A0A9I9EBC1"/>
<proteinExistence type="predicted"/>
<organism evidence="2">
    <name type="scientific">Cucumis melo</name>
    <name type="common">Muskmelon</name>
    <dbReference type="NCBI Taxonomy" id="3656"/>
    <lineage>
        <taxon>Eukaryota</taxon>
        <taxon>Viridiplantae</taxon>
        <taxon>Streptophyta</taxon>
        <taxon>Embryophyta</taxon>
        <taxon>Tracheophyta</taxon>
        <taxon>Spermatophyta</taxon>
        <taxon>Magnoliopsida</taxon>
        <taxon>eudicotyledons</taxon>
        <taxon>Gunneridae</taxon>
        <taxon>Pentapetalae</taxon>
        <taxon>rosids</taxon>
        <taxon>fabids</taxon>
        <taxon>Cucurbitales</taxon>
        <taxon>Cucurbitaceae</taxon>
        <taxon>Benincaseae</taxon>
        <taxon>Cucumis</taxon>
    </lineage>
</organism>
<accession>A0A9I9EBC1</accession>
<feature type="compositionally biased region" description="Basic and acidic residues" evidence="1">
    <location>
        <begin position="352"/>
        <end position="404"/>
    </location>
</feature>